<dbReference type="Proteomes" id="UP000887013">
    <property type="component" value="Unassembled WGS sequence"/>
</dbReference>
<dbReference type="EMBL" id="BMAW01104111">
    <property type="protein sequence ID" value="GFT12487.1"/>
    <property type="molecule type" value="Genomic_DNA"/>
</dbReference>
<gene>
    <name evidence="1" type="ORF">NPIL_470131</name>
</gene>
<accession>A0A8X6TFW4</accession>
<keyword evidence="2" id="KW-1185">Reference proteome</keyword>
<reference evidence="1" key="1">
    <citation type="submission" date="2020-08" db="EMBL/GenBank/DDBJ databases">
        <title>Multicomponent nature underlies the extraordinary mechanical properties of spider dragline silk.</title>
        <authorList>
            <person name="Kono N."/>
            <person name="Nakamura H."/>
            <person name="Mori M."/>
            <person name="Yoshida Y."/>
            <person name="Ohtoshi R."/>
            <person name="Malay A.D."/>
            <person name="Moran D.A.P."/>
            <person name="Tomita M."/>
            <person name="Numata K."/>
            <person name="Arakawa K."/>
        </authorList>
    </citation>
    <scope>NUCLEOTIDE SEQUENCE</scope>
</reference>
<evidence type="ECO:0000313" key="2">
    <source>
        <dbReference type="Proteomes" id="UP000887013"/>
    </source>
</evidence>
<proteinExistence type="predicted"/>
<name>A0A8X6TFW4_NEPPI</name>
<evidence type="ECO:0000313" key="1">
    <source>
        <dbReference type="EMBL" id="GFT12487.1"/>
    </source>
</evidence>
<sequence length="87" mass="10100">MKGWSVPLPPKPWAINYKATPPTEHPDVPSLHETEPKQRIIRESSLPVRRMKQTPSHVSVWIRFFRPSLVNSFKSEWNKTAPENVIS</sequence>
<comment type="caution">
    <text evidence="1">The sequence shown here is derived from an EMBL/GenBank/DDBJ whole genome shotgun (WGS) entry which is preliminary data.</text>
</comment>
<dbReference type="AlphaFoldDB" id="A0A8X6TFW4"/>
<protein>
    <submittedName>
        <fullName evidence="1">Uncharacterized protein</fullName>
    </submittedName>
</protein>
<organism evidence="1 2">
    <name type="scientific">Nephila pilipes</name>
    <name type="common">Giant wood spider</name>
    <name type="synonym">Nephila maculata</name>
    <dbReference type="NCBI Taxonomy" id="299642"/>
    <lineage>
        <taxon>Eukaryota</taxon>
        <taxon>Metazoa</taxon>
        <taxon>Ecdysozoa</taxon>
        <taxon>Arthropoda</taxon>
        <taxon>Chelicerata</taxon>
        <taxon>Arachnida</taxon>
        <taxon>Araneae</taxon>
        <taxon>Araneomorphae</taxon>
        <taxon>Entelegynae</taxon>
        <taxon>Araneoidea</taxon>
        <taxon>Nephilidae</taxon>
        <taxon>Nephila</taxon>
    </lineage>
</organism>